<feature type="transmembrane region" description="Helical" evidence="5">
    <location>
        <begin position="399"/>
        <end position="420"/>
    </location>
</feature>
<dbReference type="InterPro" id="IPR020846">
    <property type="entry name" value="MFS_dom"/>
</dbReference>
<feature type="transmembrane region" description="Helical" evidence="5">
    <location>
        <begin position="310"/>
        <end position="332"/>
    </location>
</feature>
<feature type="transmembrane region" description="Helical" evidence="5">
    <location>
        <begin position="464"/>
        <end position="484"/>
    </location>
</feature>
<keyword evidence="2 5" id="KW-1133">Transmembrane helix</keyword>
<proteinExistence type="predicted"/>
<feature type="domain" description="Major facilitator superfamily (MFS) profile" evidence="6">
    <location>
        <begin position="105"/>
        <end position="488"/>
    </location>
</feature>
<feature type="transmembrane region" description="Helical" evidence="5">
    <location>
        <begin position="344"/>
        <end position="367"/>
    </location>
</feature>
<evidence type="ECO:0000259" key="6">
    <source>
        <dbReference type="PROSITE" id="PS50850"/>
    </source>
</evidence>
<evidence type="ECO:0000256" key="4">
    <source>
        <dbReference type="SAM" id="MobiDB-lite"/>
    </source>
</evidence>
<reference evidence="7 8" key="1">
    <citation type="journal article" date="2020" name="Antonie Van Leeuwenhoek">
        <title>Stenotrophomonas cyclobalanopsidis sp. nov., isolated from the leaf spot disease of Cyclobalanopsis patelliformis.</title>
        <authorList>
            <person name="Bian D.R."/>
            <person name="Xue H."/>
            <person name="Piao C.G."/>
            <person name="Li Y."/>
        </authorList>
    </citation>
    <scope>NUCLEOTIDE SEQUENCE [LARGE SCALE GENOMIC DNA]</scope>
    <source>
        <strain evidence="7 8">TPQG1-4</strain>
    </source>
</reference>
<feature type="transmembrane region" description="Helical" evidence="5">
    <location>
        <begin position="374"/>
        <end position="393"/>
    </location>
</feature>
<protein>
    <submittedName>
        <fullName evidence="7">CynX/NimT family MFS transporter</fullName>
    </submittedName>
</protein>
<comment type="caution">
    <text evidence="7">The sequence shown here is derived from an EMBL/GenBank/DDBJ whole genome shotgun (WGS) entry which is preliminary data.</text>
</comment>
<feature type="transmembrane region" description="Helical" evidence="5">
    <location>
        <begin position="432"/>
        <end position="452"/>
    </location>
</feature>
<dbReference type="InterPro" id="IPR052524">
    <property type="entry name" value="MFS_Cyanate_Porter"/>
</dbReference>
<evidence type="ECO:0000256" key="3">
    <source>
        <dbReference type="ARBA" id="ARBA00023136"/>
    </source>
</evidence>
<dbReference type="Proteomes" id="UP000326367">
    <property type="component" value="Unassembled WGS sequence"/>
</dbReference>
<accession>A0ABQ6SYK7</accession>
<dbReference type="PANTHER" id="PTHR23523">
    <property type="match status" value="1"/>
</dbReference>
<evidence type="ECO:0000256" key="1">
    <source>
        <dbReference type="ARBA" id="ARBA00022692"/>
    </source>
</evidence>
<dbReference type="PANTHER" id="PTHR23523:SF1">
    <property type="entry name" value="CYANATE TRANSPORT PROTEIN CYNX"/>
    <property type="match status" value="1"/>
</dbReference>
<feature type="transmembrane region" description="Helical" evidence="5">
    <location>
        <begin position="197"/>
        <end position="220"/>
    </location>
</feature>
<feature type="transmembrane region" description="Helical" evidence="5">
    <location>
        <begin position="107"/>
        <end position="130"/>
    </location>
</feature>
<dbReference type="SUPFAM" id="SSF103473">
    <property type="entry name" value="MFS general substrate transporter"/>
    <property type="match status" value="1"/>
</dbReference>
<feature type="transmembrane region" description="Helical" evidence="5">
    <location>
        <begin position="145"/>
        <end position="167"/>
    </location>
</feature>
<evidence type="ECO:0000256" key="5">
    <source>
        <dbReference type="SAM" id="Phobius"/>
    </source>
</evidence>
<gene>
    <name evidence="7" type="ORF">FJU31_13715</name>
</gene>
<keyword evidence="1 5" id="KW-0812">Transmembrane</keyword>
<dbReference type="Pfam" id="PF07690">
    <property type="entry name" value="MFS_1"/>
    <property type="match status" value="1"/>
</dbReference>
<feature type="transmembrane region" description="Helical" evidence="5">
    <location>
        <begin position="263"/>
        <end position="279"/>
    </location>
</feature>
<evidence type="ECO:0000313" key="7">
    <source>
        <dbReference type="EMBL" id="KAA8996013.1"/>
    </source>
</evidence>
<dbReference type="Gene3D" id="1.20.1250.20">
    <property type="entry name" value="MFS general substrate transporter like domains"/>
    <property type="match status" value="1"/>
</dbReference>
<feature type="region of interest" description="Disordered" evidence="4">
    <location>
        <begin position="45"/>
        <end position="80"/>
    </location>
</feature>
<organism evidence="7 8">
    <name type="scientific">Stenotrophomonas cyclobalanopsidis</name>
    <dbReference type="NCBI Taxonomy" id="2771362"/>
    <lineage>
        <taxon>Bacteria</taxon>
        <taxon>Pseudomonadati</taxon>
        <taxon>Pseudomonadota</taxon>
        <taxon>Gammaproteobacteria</taxon>
        <taxon>Lysobacterales</taxon>
        <taxon>Lysobacteraceae</taxon>
        <taxon>Stenotrophomonas</taxon>
    </lineage>
</organism>
<feature type="transmembrane region" description="Helical" evidence="5">
    <location>
        <begin position="232"/>
        <end position="257"/>
    </location>
</feature>
<evidence type="ECO:0000313" key="8">
    <source>
        <dbReference type="Proteomes" id="UP000326367"/>
    </source>
</evidence>
<dbReference type="InterPro" id="IPR011701">
    <property type="entry name" value="MFS"/>
</dbReference>
<dbReference type="InterPro" id="IPR036259">
    <property type="entry name" value="MFS_trans_sf"/>
</dbReference>
<dbReference type="EMBL" id="VYKI01000018">
    <property type="protein sequence ID" value="KAA8996013.1"/>
    <property type="molecule type" value="Genomic_DNA"/>
</dbReference>
<feature type="transmembrane region" description="Helical" evidence="5">
    <location>
        <begin position="174"/>
        <end position="191"/>
    </location>
</feature>
<sequence>MVVVHLLRMQMPVPWVIASAEARRRNRQGGRRATFAIMRALGRPHDVDRAPAHPSFSEEDAAAANRSETLPGQAPASRAPVQIEQGKPAACLRPYYMNSPATSRPGLIPVLALLLVGLNLRPVLAVVSLLTDSIRASNGMSFEQIGWLTSLPMMAMGLIAMAGGLVYRMGYRRGVAIGLALTAASALAKLASHEPLWLMGSSVAAGLGIGIVQSLIPGYIKTRFPHRVDLLMGLYVSMIMGGAALAAASASALLHWLDWQGTMAFWAVLAIAGIALWLPNSGHADVPSNGSSIKAATPSAFRPWQHGRTWLLVALFCVSSSCYTLCLAWIAPYMMEAGVRANEAGFMLAALSLSEVAGGFLVSWLAPRFHDRRVLLGLFLAATALTYVLIGVAPMYAPWLMMCLLGLSIGGLFPMTLILVMDHCSQPAKAGILVSFVQGVGYLVGGILPFVAGSIRDTVGDLSVAWVAMACVTAAALVLAARATPASAERFDAR</sequence>
<evidence type="ECO:0000256" key="2">
    <source>
        <dbReference type="ARBA" id="ARBA00022989"/>
    </source>
</evidence>
<dbReference type="PROSITE" id="PS50850">
    <property type="entry name" value="MFS"/>
    <property type="match status" value="1"/>
</dbReference>
<keyword evidence="8" id="KW-1185">Reference proteome</keyword>
<name>A0ABQ6SYK7_9GAMM</name>
<keyword evidence="3 5" id="KW-0472">Membrane</keyword>